<gene>
    <name evidence="1" type="ORF">OIH86_17285</name>
</gene>
<protein>
    <recommendedName>
        <fullName evidence="3">Abortive phage infection protein</fullName>
    </recommendedName>
</protein>
<reference evidence="1 2" key="1">
    <citation type="submission" date="2022-10" db="EMBL/GenBank/DDBJ databases">
        <title>Draft genome assembly of moderately radiation resistant bacterium Metabacillus halosaccharovorans.</title>
        <authorList>
            <person name="Pal S."/>
            <person name="Gopinathan A."/>
        </authorList>
    </citation>
    <scope>NUCLEOTIDE SEQUENCE [LARGE SCALE GENOMIC DNA]</scope>
    <source>
        <strain evidence="1 2">VITHBRA001</strain>
    </source>
</reference>
<keyword evidence="2" id="KW-1185">Reference proteome</keyword>
<proteinExistence type="predicted"/>
<dbReference type="EMBL" id="JAOYEY010000047">
    <property type="protein sequence ID" value="MCV9887393.1"/>
    <property type="molecule type" value="Genomic_DNA"/>
</dbReference>
<dbReference type="RefSeq" id="WP_078434567.1">
    <property type="nucleotide sequence ID" value="NZ_JAOYEY010000047.1"/>
</dbReference>
<organism evidence="1 2">
    <name type="scientific">Metabacillus halosaccharovorans</name>
    <dbReference type="NCBI Taxonomy" id="930124"/>
    <lineage>
        <taxon>Bacteria</taxon>
        <taxon>Bacillati</taxon>
        <taxon>Bacillota</taxon>
        <taxon>Bacilli</taxon>
        <taxon>Bacillales</taxon>
        <taxon>Bacillaceae</taxon>
        <taxon>Metabacillus</taxon>
    </lineage>
</organism>
<evidence type="ECO:0000313" key="2">
    <source>
        <dbReference type="Proteomes" id="UP001526147"/>
    </source>
</evidence>
<accession>A0ABT3DKK4</accession>
<evidence type="ECO:0008006" key="3">
    <source>
        <dbReference type="Google" id="ProtNLM"/>
    </source>
</evidence>
<name>A0ABT3DKK4_9BACI</name>
<evidence type="ECO:0000313" key="1">
    <source>
        <dbReference type="EMBL" id="MCV9887393.1"/>
    </source>
</evidence>
<sequence length="64" mass="7633">MDKQTINDILNKLKDGELHEYHVAKEQFLPFRDVLVAREDFKYFRGIAKQGGHVVYHYLKEPRS</sequence>
<dbReference type="Proteomes" id="UP001526147">
    <property type="component" value="Unassembled WGS sequence"/>
</dbReference>
<comment type="caution">
    <text evidence="1">The sequence shown here is derived from an EMBL/GenBank/DDBJ whole genome shotgun (WGS) entry which is preliminary data.</text>
</comment>